<name>A0A9J5WVK4_SOLCO</name>
<protein>
    <submittedName>
        <fullName evidence="2">Uncharacterized protein</fullName>
    </submittedName>
</protein>
<feature type="coiled-coil region" evidence="1">
    <location>
        <begin position="22"/>
        <end position="49"/>
    </location>
</feature>
<evidence type="ECO:0000313" key="3">
    <source>
        <dbReference type="Proteomes" id="UP000824120"/>
    </source>
</evidence>
<accession>A0A9J5WVK4</accession>
<reference evidence="2 3" key="1">
    <citation type="submission" date="2020-09" db="EMBL/GenBank/DDBJ databases">
        <title>De no assembly of potato wild relative species, Solanum commersonii.</title>
        <authorList>
            <person name="Cho K."/>
        </authorList>
    </citation>
    <scope>NUCLEOTIDE SEQUENCE [LARGE SCALE GENOMIC DNA]</scope>
    <source>
        <strain evidence="2">LZ3.2</strain>
        <tissue evidence="2">Leaf</tissue>
    </source>
</reference>
<dbReference type="EMBL" id="JACXVP010000010">
    <property type="protein sequence ID" value="KAG5579851.1"/>
    <property type="molecule type" value="Genomic_DNA"/>
</dbReference>
<comment type="caution">
    <text evidence="2">The sequence shown here is derived from an EMBL/GenBank/DDBJ whole genome shotgun (WGS) entry which is preliminary data.</text>
</comment>
<organism evidence="2 3">
    <name type="scientific">Solanum commersonii</name>
    <name type="common">Commerson's wild potato</name>
    <name type="synonym">Commerson's nightshade</name>
    <dbReference type="NCBI Taxonomy" id="4109"/>
    <lineage>
        <taxon>Eukaryota</taxon>
        <taxon>Viridiplantae</taxon>
        <taxon>Streptophyta</taxon>
        <taxon>Embryophyta</taxon>
        <taxon>Tracheophyta</taxon>
        <taxon>Spermatophyta</taxon>
        <taxon>Magnoliopsida</taxon>
        <taxon>eudicotyledons</taxon>
        <taxon>Gunneridae</taxon>
        <taxon>Pentapetalae</taxon>
        <taxon>asterids</taxon>
        <taxon>lamiids</taxon>
        <taxon>Solanales</taxon>
        <taxon>Solanaceae</taxon>
        <taxon>Solanoideae</taxon>
        <taxon>Solaneae</taxon>
        <taxon>Solanum</taxon>
    </lineage>
</organism>
<evidence type="ECO:0000256" key="1">
    <source>
        <dbReference type="SAM" id="Coils"/>
    </source>
</evidence>
<keyword evidence="3" id="KW-1185">Reference proteome</keyword>
<sequence>MGESKILNSVEIPRQPRQELNAKAIADTIAEAEAAIAQAEAIITEIQRVVSMVEEILHRYHHVKPVIKLLFVASLGHQILSWKSLLLTVLAAFELIKRV</sequence>
<gene>
    <name evidence="2" type="ORF">H5410_050478</name>
</gene>
<dbReference type="AlphaFoldDB" id="A0A9J5WVK4"/>
<dbReference type="Proteomes" id="UP000824120">
    <property type="component" value="Chromosome 10"/>
</dbReference>
<evidence type="ECO:0000313" key="2">
    <source>
        <dbReference type="EMBL" id="KAG5579851.1"/>
    </source>
</evidence>
<keyword evidence="1" id="KW-0175">Coiled coil</keyword>
<proteinExistence type="predicted"/>